<protein>
    <submittedName>
        <fullName evidence="3">Uncharacterized protein</fullName>
    </submittedName>
</protein>
<dbReference type="AlphaFoldDB" id="A0ABD0P6B0"/>
<keyword evidence="2" id="KW-0539">Nucleus</keyword>
<evidence type="ECO:0000313" key="4">
    <source>
        <dbReference type="Proteomes" id="UP001529510"/>
    </source>
</evidence>
<name>A0ABD0P6B0_CIRMR</name>
<accession>A0ABD0P6B0</accession>
<keyword evidence="1" id="KW-0238">DNA-binding</keyword>
<comment type="caution">
    <text evidence="3">The sequence shown here is derived from an EMBL/GenBank/DDBJ whole genome shotgun (WGS) entry which is preliminary data.</text>
</comment>
<reference evidence="3 4" key="1">
    <citation type="submission" date="2024-05" db="EMBL/GenBank/DDBJ databases">
        <title>Genome sequencing and assembly of Indian major carp, Cirrhinus mrigala (Hamilton, 1822).</title>
        <authorList>
            <person name="Mohindra V."/>
            <person name="Chowdhury L.M."/>
            <person name="Lal K."/>
            <person name="Jena J.K."/>
        </authorList>
    </citation>
    <scope>NUCLEOTIDE SEQUENCE [LARGE SCALE GENOMIC DNA]</scope>
    <source>
        <strain evidence="3">CM1030</strain>
        <tissue evidence="3">Blood</tissue>
    </source>
</reference>
<dbReference type="GO" id="GO:0003677">
    <property type="term" value="F:DNA binding"/>
    <property type="evidence" value="ECO:0007669"/>
    <property type="project" value="UniProtKB-KW"/>
</dbReference>
<dbReference type="PANTHER" id="PTHR45885:SF1">
    <property type="entry name" value="CELL DIVISION CYCLE 5-LIKE PROTEIN"/>
    <property type="match status" value="1"/>
</dbReference>
<dbReference type="Proteomes" id="UP001529510">
    <property type="component" value="Unassembled WGS sequence"/>
</dbReference>
<organism evidence="3 4">
    <name type="scientific">Cirrhinus mrigala</name>
    <name type="common">Mrigala</name>
    <dbReference type="NCBI Taxonomy" id="683832"/>
    <lineage>
        <taxon>Eukaryota</taxon>
        <taxon>Metazoa</taxon>
        <taxon>Chordata</taxon>
        <taxon>Craniata</taxon>
        <taxon>Vertebrata</taxon>
        <taxon>Euteleostomi</taxon>
        <taxon>Actinopterygii</taxon>
        <taxon>Neopterygii</taxon>
        <taxon>Teleostei</taxon>
        <taxon>Ostariophysi</taxon>
        <taxon>Cypriniformes</taxon>
        <taxon>Cyprinidae</taxon>
        <taxon>Labeoninae</taxon>
        <taxon>Labeonini</taxon>
        <taxon>Cirrhinus</taxon>
    </lineage>
</organism>
<gene>
    <name evidence="3" type="ORF">M9458_034150</name>
</gene>
<feature type="non-terminal residue" evidence="3">
    <location>
        <position position="71"/>
    </location>
</feature>
<dbReference type="EMBL" id="JAMKFB020000017">
    <property type="protein sequence ID" value="KAL0169554.1"/>
    <property type="molecule type" value="Genomic_DNA"/>
</dbReference>
<evidence type="ECO:0000313" key="3">
    <source>
        <dbReference type="EMBL" id="KAL0169554.1"/>
    </source>
</evidence>
<feature type="non-terminal residue" evidence="3">
    <location>
        <position position="1"/>
    </location>
</feature>
<evidence type="ECO:0000256" key="2">
    <source>
        <dbReference type="ARBA" id="ARBA00023242"/>
    </source>
</evidence>
<dbReference type="InterPro" id="IPR047242">
    <property type="entry name" value="CDC5L/Cef1"/>
</dbReference>
<evidence type="ECO:0000256" key="1">
    <source>
        <dbReference type="ARBA" id="ARBA00023125"/>
    </source>
</evidence>
<keyword evidence="4" id="KW-1185">Reference proteome</keyword>
<proteinExistence type="predicted"/>
<sequence length="71" mass="8373">INRGHMTTEAKRAAKMEKKMKILLGGYQSRAMGLLKQLSELWDQVEQAHMELHTFQELKKQEDHAIPRRQE</sequence>
<dbReference type="PANTHER" id="PTHR45885">
    <property type="entry name" value="CELL DIVISION CYCLE 5-LIKE PROTEIN"/>
    <property type="match status" value="1"/>
</dbReference>